<evidence type="ECO:0000256" key="3">
    <source>
        <dbReference type="ARBA" id="ARBA00022801"/>
    </source>
</evidence>
<accession>A0A841EU03</accession>
<feature type="domain" description="Alpha-L-rhamnosidase C-terminal" evidence="8">
    <location>
        <begin position="810"/>
        <end position="885"/>
    </location>
</feature>
<keyword evidence="4" id="KW-0732">Signal</keyword>
<dbReference type="InterPro" id="IPR013737">
    <property type="entry name" value="Bac_rhamnosid_N"/>
</dbReference>
<dbReference type="Pfam" id="PF17390">
    <property type="entry name" value="Bac_rhamnosid_C"/>
    <property type="match status" value="1"/>
</dbReference>
<dbReference type="Gene3D" id="1.50.10.10">
    <property type="match status" value="1"/>
</dbReference>
<reference evidence="9 10" key="1">
    <citation type="submission" date="2020-08" db="EMBL/GenBank/DDBJ databases">
        <title>Functional genomics of gut bacteria from endangered species of beetles.</title>
        <authorList>
            <person name="Carlos-Shanley C."/>
        </authorList>
    </citation>
    <scope>NUCLEOTIDE SEQUENCE [LARGE SCALE GENOMIC DNA]</scope>
    <source>
        <strain evidence="9 10">S00070</strain>
    </source>
</reference>
<dbReference type="Pfam" id="PF17389">
    <property type="entry name" value="Bac_rhamnosid6H"/>
    <property type="match status" value="1"/>
</dbReference>
<dbReference type="Gene3D" id="2.60.420.10">
    <property type="entry name" value="Maltose phosphorylase, domain 3"/>
    <property type="match status" value="1"/>
</dbReference>
<dbReference type="PANTHER" id="PTHR33307">
    <property type="entry name" value="ALPHA-RHAMNOSIDASE (EUROFUNG)"/>
    <property type="match status" value="1"/>
</dbReference>
<dbReference type="InterPro" id="IPR016007">
    <property type="entry name" value="Alpha_rhamnosid"/>
</dbReference>
<evidence type="ECO:0000313" key="10">
    <source>
        <dbReference type="Proteomes" id="UP000524404"/>
    </source>
</evidence>
<dbReference type="InterPro" id="IPR008928">
    <property type="entry name" value="6-hairpin_glycosidase_sf"/>
</dbReference>
<comment type="caution">
    <text evidence="9">The sequence shown here is derived from an EMBL/GenBank/DDBJ whole genome shotgun (WGS) entry which is preliminary data.</text>
</comment>
<evidence type="ECO:0000259" key="6">
    <source>
        <dbReference type="Pfam" id="PF08531"/>
    </source>
</evidence>
<feature type="domain" description="Alpha-L-rhamnosidase concanavalin-like" evidence="5">
    <location>
        <begin position="357"/>
        <end position="457"/>
    </location>
</feature>
<sequence>MKITTHIFLLVAMILFASFNKQETGIQLQNLRCEMLVNPEGIDVVKPRLSWEIISPQRNVQQTAYQILVASSPEKLANNEADLWNSGKVNSDESIHVKYAGTTLKSKKRVFWKVKIWTNKGESAWSDNAFWSIGLLNYVDWKGRWIGLDRSFEWDNETQFSRLSARYFRKEFQAKKTIKQATVYIVGLGMYELYLNGQKVGDQVLAPVPTDYTKGVKYNTFDVTKLLQKGNNAIGTVLGNGRFYTMRQDYKPYKIKTFGYPKMLLNLDVEYTDGTKETISTDDSWKVTADGPIRTNNEYDGEEYDATKEMPNWNKVGFSDSNWLKAQLVQEAGGMFEAQMTENMKVMETIKPVSIKNLKDNTYILDMGQNMAGWLRLRVKGKKGDKVTLRFAETLQSTGELFVRNLRDAKVTDVYTLKGDGQEIWEPSFVYHGFRYVEITGFPTFPTIDDFDGRVVYDDMATIGEFETSDKTINQIYKNAYWGIRSNYKGMPVDCPQRNERQPWLGDRTTGAYGESFIFDNVRLYSKWLNDIEQAQKPDGSIPDVAPAFWRYYGDNVTWPGTYITIADMLYHQFGDKETIKKHYPSMKKWIDYMQEKYLVDGLITKDKYGDWCVPPESLALIHAKDPALQTDGILLASATYVRLLDVMQQFARLLNKPEDAKAYSKVAEEIKKAFNQKFLNTQKGQYSNGTVTANLLPLVYEMIPANEKTKVWNNIVNKILVDNKGHISTGVIGTQWLMRGLSQNGRADIAYKIASNRYYPSWGYMAENGATTIWELWNGDKANPEMNSGNHVMLLGDLIIWYYENIAGIKSAKDAVAFKKIIMKPEMIDGLNAGKASYHSMYGTIKSDWKKDGNKFQWNICIPANTKSLVYLPTNSLEKVTEGGKKVAGIEGIKFVKTEGKQLIVEVSSGNYSFSVN</sequence>
<evidence type="ECO:0000256" key="2">
    <source>
        <dbReference type="ARBA" id="ARBA00012652"/>
    </source>
</evidence>
<dbReference type="EMBL" id="JACHKT010000016">
    <property type="protein sequence ID" value="MBB6003770.1"/>
    <property type="molecule type" value="Genomic_DNA"/>
</dbReference>
<evidence type="ECO:0000256" key="4">
    <source>
        <dbReference type="SAM" id="SignalP"/>
    </source>
</evidence>
<feature type="signal peptide" evidence="4">
    <location>
        <begin position="1"/>
        <end position="17"/>
    </location>
</feature>
<dbReference type="Pfam" id="PF08531">
    <property type="entry name" value="Bac_rhamnosid_N"/>
    <property type="match status" value="1"/>
</dbReference>
<dbReference type="PIRSF" id="PIRSF010631">
    <property type="entry name" value="A-rhamnsds"/>
    <property type="match status" value="1"/>
</dbReference>
<feature type="domain" description="Alpha-L-rhamnosidase six-hairpin glycosidase" evidence="7">
    <location>
        <begin position="463"/>
        <end position="807"/>
    </location>
</feature>
<dbReference type="InterPro" id="IPR012341">
    <property type="entry name" value="6hp_glycosidase-like_sf"/>
</dbReference>
<dbReference type="RefSeq" id="WP_184134388.1">
    <property type="nucleotide sequence ID" value="NZ_JACHKT010000016.1"/>
</dbReference>
<dbReference type="PANTHER" id="PTHR33307:SF6">
    <property type="entry name" value="ALPHA-RHAMNOSIDASE (EUROFUNG)-RELATED"/>
    <property type="match status" value="1"/>
</dbReference>
<dbReference type="GO" id="GO:0005975">
    <property type="term" value="P:carbohydrate metabolic process"/>
    <property type="evidence" value="ECO:0007669"/>
    <property type="project" value="InterPro"/>
</dbReference>
<dbReference type="SUPFAM" id="SSF48208">
    <property type="entry name" value="Six-hairpin glycosidases"/>
    <property type="match status" value="1"/>
</dbReference>
<evidence type="ECO:0000259" key="8">
    <source>
        <dbReference type="Pfam" id="PF17390"/>
    </source>
</evidence>
<dbReference type="Pfam" id="PF05592">
    <property type="entry name" value="Bac_rhamnosid"/>
    <property type="match status" value="1"/>
</dbReference>
<feature type="chain" id="PRO_5032803898" description="alpha-L-rhamnosidase" evidence="4">
    <location>
        <begin position="18"/>
        <end position="918"/>
    </location>
</feature>
<evidence type="ECO:0000259" key="7">
    <source>
        <dbReference type="Pfam" id="PF17389"/>
    </source>
</evidence>
<dbReference type="InterPro" id="IPR035398">
    <property type="entry name" value="Bac_rhamnosid_C"/>
</dbReference>
<dbReference type="Gene3D" id="2.60.40.10">
    <property type="entry name" value="Immunoglobulins"/>
    <property type="match status" value="1"/>
</dbReference>
<gene>
    <name evidence="9" type="ORF">HNP25_002429</name>
</gene>
<dbReference type="Proteomes" id="UP000524404">
    <property type="component" value="Unassembled WGS sequence"/>
</dbReference>
<dbReference type="InterPro" id="IPR013783">
    <property type="entry name" value="Ig-like_fold"/>
</dbReference>
<dbReference type="GO" id="GO:0030596">
    <property type="term" value="F:alpha-L-rhamnosidase activity"/>
    <property type="evidence" value="ECO:0007669"/>
    <property type="project" value="UniProtKB-EC"/>
</dbReference>
<feature type="domain" description="Bacterial alpha-L-rhamnosidase N-terminal" evidence="6">
    <location>
        <begin position="176"/>
        <end position="348"/>
    </location>
</feature>
<comment type="catalytic activity">
    <reaction evidence="1">
        <text>Hydrolysis of terminal non-reducing alpha-L-rhamnose residues in alpha-L-rhamnosides.</text>
        <dbReference type="EC" id="3.2.1.40"/>
    </reaction>
</comment>
<name>A0A841EU03_9BACT</name>
<dbReference type="InterPro" id="IPR008902">
    <property type="entry name" value="Rhamnosid_concanavalin"/>
</dbReference>
<dbReference type="InterPro" id="IPR035396">
    <property type="entry name" value="Bac_rhamnosid6H"/>
</dbReference>
<dbReference type="Pfam" id="PF25788">
    <property type="entry name" value="Ig_Rha78A_N"/>
    <property type="match status" value="1"/>
</dbReference>
<keyword evidence="10" id="KW-1185">Reference proteome</keyword>
<proteinExistence type="predicted"/>
<dbReference type="Gene3D" id="2.60.120.260">
    <property type="entry name" value="Galactose-binding domain-like"/>
    <property type="match status" value="2"/>
</dbReference>
<dbReference type="EC" id="3.2.1.40" evidence="2"/>
<evidence type="ECO:0000256" key="1">
    <source>
        <dbReference type="ARBA" id="ARBA00001445"/>
    </source>
</evidence>
<dbReference type="AlphaFoldDB" id="A0A841EU03"/>
<organism evidence="9 10">
    <name type="scientific">Arcicella rosea</name>
    <dbReference type="NCBI Taxonomy" id="502909"/>
    <lineage>
        <taxon>Bacteria</taxon>
        <taxon>Pseudomonadati</taxon>
        <taxon>Bacteroidota</taxon>
        <taxon>Cytophagia</taxon>
        <taxon>Cytophagales</taxon>
        <taxon>Flectobacillaceae</taxon>
        <taxon>Arcicella</taxon>
    </lineage>
</organism>
<keyword evidence="3 9" id="KW-0378">Hydrolase</keyword>
<evidence type="ECO:0000313" key="9">
    <source>
        <dbReference type="EMBL" id="MBB6003770.1"/>
    </source>
</evidence>
<evidence type="ECO:0000259" key="5">
    <source>
        <dbReference type="Pfam" id="PF05592"/>
    </source>
</evidence>
<protein>
    <recommendedName>
        <fullName evidence="2">alpha-L-rhamnosidase</fullName>
        <ecNumber evidence="2">3.2.1.40</ecNumber>
    </recommendedName>
</protein>
<keyword evidence="9" id="KW-0326">Glycosidase</keyword>